<comment type="subcellular location">
    <subcellularLocation>
        <location evidence="1 7">Nucleus</location>
    </subcellularLocation>
</comment>
<dbReference type="EMBL" id="KZ819294">
    <property type="protein sequence ID" value="PWN97643.1"/>
    <property type="molecule type" value="Genomic_DNA"/>
</dbReference>
<accession>A0A316ZBR8</accession>
<sequence length="302" mass="33962">MANQTLKGALNVRGTNPQHLVEKVVRARIYDSPYWKEHCFALTAASIVPVAARLPYIGGSYGAQRPSPFLCLLLKLLQLQPARAIILEYIAAPEFKYLRALAAMYVRMTFPSLEVYEVLEPMLNDYRKLRWRDMSGSYRITHMDEFVDSLLTEERVADLILPRLTRRDVLEEGEGLAPRASRLEDALLARAEGSGGEESDDSVREAREDKARRAERARKIRDTKSGPRGVEDVEEEEYVSQEESDQERFVSRSPTPSGSEKGGYVSRSPSKSPAPGYVSRSPSRSPQPGFVSRSPTRSPERS</sequence>
<evidence type="ECO:0000256" key="5">
    <source>
        <dbReference type="ARBA" id="ARBA00023187"/>
    </source>
</evidence>
<dbReference type="OrthoDB" id="190958at2759"/>
<dbReference type="InterPro" id="IPR005037">
    <property type="entry name" value="PRP38"/>
</dbReference>
<evidence type="ECO:0000256" key="3">
    <source>
        <dbReference type="ARBA" id="ARBA00022664"/>
    </source>
</evidence>
<protein>
    <recommendedName>
        <fullName evidence="7">Pre-mRNA-splicing factor 38</fullName>
    </recommendedName>
</protein>
<evidence type="ECO:0000313" key="9">
    <source>
        <dbReference type="EMBL" id="PWN97643.1"/>
    </source>
</evidence>
<evidence type="ECO:0000256" key="1">
    <source>
        <dbReference type="ARBA" id="ARBA00004123"/>
    </source>
</evidence>
<feature type="compositionally biased region" description="Basic and acidic residues" evidence="8">
    <location>
        <begin position="201"/>
        <end position="214"/>
    </location>
</feature>
<dbReference type="GeneID" id="37270096"/>
<feature type="compositionally biased region" description="Basic and acidic residues" evidence="8">
    <location>
        <begin position="220"/>
        <end position="231"/>
    </location>
</feature>
<dbReference type="AlphaFoldDB" id="A0A316ZBR8"/>
<organism evidence="9 10">
    <name type="scientific">Tilletiopsis washingtonensis</name>
    <dbReference type="NCBI Taxonomy" id="58919"/>
    <lineage>
        <taxon>Eukaryota</taxon>
        <taxon>Fungi</taxon>
        <taxon>Dikarya</taxon>
        <taxon>Basidiomycota</taxon>
        <taxon>Ustilaginomycotina</taxon>
        <taxon>Exobasidiomycetes</taxon>
        <taxon>Entylomatales</taxon>
        <taxon>Entylomatales incertae sedis</taxon>
        <taxon>Tilletiopsis</taxon>
    </lineage>
</organism>
<dbReference type="STRING" id="58919.A0A316ZBR8"/>
<feature type="compositionally biased region" description="Polar residues" evidence="8">
    <location>
        <begin position="293"/>
        <end position="302"/>
    </location>
</feature>
<proteinExistence type="inferred from homology"/>
<dbReference type="Proteomes" id="UP000245946">
    <property type="component" value="Unassembled WGS sequence"/>
</dbReference>
<feature type="region of interest" description="Disordered" evidence="8">
    <location>
        <begin position="191"/>
        <end position="302"/>
    </location>
</feature>
<reference evidence="9 10" key="1">
    <citation type="journal article" date="2018" name="Mol. Biol. Evol.">
        <title>Broad Genomic Sampling Reveals a Smut Pathogenic Ancestry of the Fungal Clade Ustilaginomycotina.</title>
        <authorList>
            <person name="Kijpornyongpan T."/>
            <person name="Mondo S.J."/>
            <person name="Barry K."/>
            <person name="Sandor L."/>
            <person name="Lee J."/>
            <person name="Lipzen A."/>
            <person name="Pangilinan J."/>
            <person name="LaButti K."/>
            <person name="Hainaut M."/>
            <person name="Henrissat B."/>
            <person name="Grigoriev I.V."/>
            <person name="Spatafora J.W."/>
            <person name="Aime M.C."/>
        </authorList>
    </citation>
    <scope>NUCLEOTIDE SEQUENCE [LARGE SCALE GENOMIC DNA]</scope>
    <source>
        <strain evidence="9 10">MCA 4186</strain>
    </source>
</reference>
<evidence type="ECO:0000256" key="2">
    <source>
        <dbReference type="ARBA" id="ARBA00006164"/>
    </source>
</evidence>
<evidence type="ECO:0000256" key="6">
    <source>
        <dbReference type="ARBA" id="ARBA00023242"/>
    </source>
</evidence>
<keyword evidence="5 7" id="KW-0508">mRNA splicing</keyword>
<keyword evidence="4 7" id="KW-0747">Spliceosome</keyword>
<comment type="similarity">
    <text evidence="2 7">Belongs to the PRP38 family.</text>
</comment>
<feature type="compositionally biased region" description="Acidic residues" evidence="8">
    <location>
        <begin position="232"/>
        <end position="245"/>
    </location>
</feature>
<evidence type="ECO:0000313" key="10">
    <source>
        <dbReference type="Proteomes" id="UP000245946"/>
    </source>
</evidence>
<dbReference type="PANTHER" id="PTHR23142">
    <property type="entry name" value="PRE-MRNA-SPLICING FACTOR 38A-RELATED"/>
    <property type="match status" value="1"/>
</dbReference>
<keyword evidence="6 7" id="KW-0539">Nucleus</keyword>
<evidence type="ECO:0000256" key="4">
    <source>
        <dbReference type="ARBA" id="ARBA00022728"/>
    </source>
</evidence>
<comment type="function">
    <text evidence="7">Required for pre-mRNA splicing.</text>
</comment>
<dbReference type="Pfam" id="PF03371">
    <property type="entry name" value="PRP38"/>
    <property type="match status" value="1"/>
</dbReference>
<name>A0A316ZBR8_9BASI</name>
<keyword evidence="10" id="KW-1185">Reference proteome</keyword>
<gene>
    <name evidence="9" type="ORF">FA09DRAFT_330306</name>
</gene>
<keyword evidence="3 7" id="KW-0507">mRNA processing</keyword>
<evidence type="ECO:0000256" key="8">
    <source>
        <dbReference type="SAM" id="MobiDB-lite"/>
    </source>
</evidence>
<dbReference type="GO" id="GO:0000398">
    <property type="term" value="P:mRNA splicing, via spliceosome"/>
    <property type="evidence" value="ECO:0007669"/>
    <property type="project" value="UniProtKB-UniRule"/>
</dbReference>
<evidence type="ECO:0000256" key="7">
    <source>
        <dbReference type="RuleBase" id="RU367025"/>
    </source>
</evidence>
<dbReference type="GO" id="GO:0005681">
    <property type="term" value="C:spliceosomal complex"/>
    <property type="evidence" value="ECO:0007669"/>
    <property type="project" value="UniProtKB-KW"/>
</dbReference>
<dbReference type="RefSeq" id="XP_025597922.1">
    <property type="nucleotide sequence ID" value="XM_025742552.1"/>
</dbReference>